<dbReference type="Gene3D" id="3.40.50.150">
    <property type="entry name" value="Vaccinia Virus protein VP39"/>
    <property type="match status" value="1"/>
</dbReference>
<dbReference type="Proteomes" id="UP000076023">
    <property type="component" value="Unassembled WGS sequence"/>
</dbReference>
<evidence type="ECO:0000313" key="2">
    <source>
        <dbReference type="Proteomes" id="UP000076023"/>
    </source>
</evidence>
<accession>A0A146G2M9</accession>
<comment type="caution">
    <text evidence="1">The sequence shown here is derived from an EMBL/GenBank/DDBJ whole genome shotgun (WGS) entry which is preliminary data.</text>
</comment>
<dbReference type="Pfam" id="PF13489">
    <property type="entry name" value="Methyltransf_23"/>
    <property type="match status" value="1"/>
</dbReference>
<keyword evidence="1" id="KW-0808">Transferase</keyword>
<dbReference type="SUPFAM" id="SSF53335">
    <property type="entry name" value="S-adenosyl-L-methionine-dependent methyltransferases"/>
    <property type="match status" value="1"/>
</dbReference>
<dbReference type="InterPro" id="IPR029063">
    <property type="entry name" value="SAM-dependent_MTases_sf"/>
</dbReference>
<dbReference type="EMBL" id="BDCO01000002">
    <property type="protein sequence ID" value="GAT31910.1"/>
    <property type="molecule type" value="Genomic_DNA"/>
</dbReference>
<protein>
    <submittedName>
        <fullName evidence="1">Methyltransferase domain-containing protein</fullName>
    </submittedName>
</protein>
<keyword evidence="2" id="KW-1185">Reference proteome</keyword>
<keyword evidence="1" id="KW-0489">Methyltransferase</keyword>
<dbReference type="STRING" id="690879.TSACC_2305"/>
<reference evidence="2" key="1">
    <citation type="journal article" date="2017" name="Genome Announc.">
        <title>Draft Genome Sequence of Terrimicrobium sacchariphilum NM-5T, a Facultative Anaerobic Soil Bacterium of the Class Spartobacteria.</title>
        <authorList>
            <person name="Qiu Y.L."/>
            <person name="Tourlousse D.M."/>
            <person name="Matsuura N."/>
            <person name="Ohashi A."/>
            <person name="Sekiguchi Y."/>
        </authorList>
    </citation>
    <scope>NUCLEOTIDE SEQUENCE [LARGE SCALE GENOMIC DNA]</scope>
    <source>
        <strain evidence="2">NM-5</strain>
    </source>
</reference>
<name>A0A146G2M9_TERSA</name>
<dbReference type="GO" id="GO:0032259">
    <property type="term" value="P:methylation"/>
    <property type="evidence" value="ECO:0007669"/>
    <property type="project" value="UniProtKB-KW"/>
</dbReference>
<dbReference type="GO" id="GO:0008168">
    <property type="term" value="F:methyltransferase activity"/>
    <property type="evidence" value="ECO:0007669"/>
    <property type="project" value="UniProtKB-KW"/>
</dbReference>
<dbReference type="OrthoDB" id="9808140at2"/>
<proteinExistence type="predicted"/>
<gene>
    <name evidence="1" type="ORF">TSACC_2305</name>
</gene>
<sequence length="256" mass="29001">MSSFHHLDWDLTFLADNPTVRSKRFGIPKEAKQVRYPIRLLRYWFGYHLLREEAEQSPGTLDVAEIGVHTGQMLEFLNSVPKPPQFASWTAVDAVMLTEKLRKAGYTDFFEANLEAPDFDLPRDYDVAVLLHILEHLHDPETALVKVAQRIRPGGSLIGGFPVVPHLFAATREKQVRKTAAPMGHVSVFSPTRVRHMAKKAGLEVEFMSGAFFLRSKGSSLENSEAWARFNLIWGGAFPGWPGEIYWKMRKPRTAA</sequence>
<dbReference type="AlphaFoldDB" id="A0A146G2M9"/>
<evidence type="ECO:0000313" key="1">
    <source>
        <dbReference type="EMBL" id="GAT31910.1"/>
    </source>
</evidence>
<dbReference type="InParanoid" id="A0A146G2M9"/>
<organism evidence="1 2">
    <name type="scientific">Terrimicrobium sacchariphilum</name>
    <dbReference type="NCBI Taxonomy" id="690879"/>
    <lineage>
        <taxon>Bacteria</taxon>
        <taxon>Pseudomonadati</taxon>
        <taxon>Verrucomicrobiota</taxon>
        <taxon>Terrimicrobiia</taxon>
        <taxon>Terrimicrobiales</taxon>
        <taxon>Terrimicrobiaceae</taxon>
        <taxon>Terrimicrobium</taxon>
    </lineage>
</organism>